<feature type="transmembrane region" description="Helical" evidence="2">
    <location>
        <begin position="195"/>
        <end position="217"/>
    </location>
</feature>
<evidence type="ECO:0000256" key="1">
    <source>
        <dbReference type="SAM" id="MobiDB-lite"/>
    </source>
</evidence>
<protein>
    <recommendedName>
        <fullName evidence="3">DUF6535 domain-containing protein</fullName>
    </recommendedName>
</protein>
<keyword evidence="2" id="KW-0472">Membrane</keyword>
<dbReference type="EMBL" id="MNAD01000215">
    <property type="protein sequence ID" value="OJT15015.1"/>
    <property type="molecule type" value="Genomic_DNA"/>
</dbReference>
<dbReference type="InterPro" id="IPR045338">
    <property type="entry name" value="DUF6535"/>
</dbReference>
<feature type="transmembrane region" description="Helical" evidence="2">
    <location>
        <begin position="61"/>
        <end position="84"/>
    </location>
</feature>
<dbReference type="AlphaFoldDB" id="A0A1M2W576"/>
<evidence type="ECO:0000313" key="4">
    <source>
        <dbReference type="EMBL" id="OJT15015.1"/>
    </source>
</evidence>
<keyword evidence="2" id="KW-1133">Transmembrane helix</keyword>
<proteinExistence type="predicted"/>
<feature type="transmembrane region" description="Helical" evidence="2">
    <location>
        <begin position="137"/>
        <end position="156"/>
    </location>
</feature>
<name>A0A1M2W576_TRAPU</name>
<dbReference type="OMA" id="ICARTAC"/>
<feature type="transmembrane region" description="Helical" evidence="2">
    <location>
        <begin position="223"/>
        <end position="247"/>
    </location>
</feature>
<dbReference type="Proteomes" id="UP000184267">
    <property type="component" value="Unassembled WGS sequence"/>
</dbReference>
<dbReference type="Pfam" id="PF20153">
    <property type="entry name" value="DUF6535"/>
    <property type="match status" value="1"/>
</dbReference>
<evidence type="ECO:0000259" key="3">
    <source>
        <dbReference type="Pfam" id="PF20153"/>
    </source>
</evidence>
<evidence type="ECO:0000313" key="5">
    <source>
        <dbReference type="Proteomes" id="UP000184267"/>
    </source>
</evidence>
<feature type="compositionally biased region" description="Gly residues" evidence="1">
    <location>
        <begin position="632"/>
        <end position="642"/>
    </location>
</feature>
<gene>
    <name evidence="4" type="ORF">TRAPUB_8458</name>
</gene>
<accession>A0A1M2W576</accession>
<sequence length="642" mass="71474">MVNSSSSSTYSRDSAKSLEKLPRRLLPEDYNDFAPDWSVYASRMRAYDEAMVRGWKEEIDTLLVFAGLFSAIVTAFNIEAYHLLQDDPTQASMQILLQISQQLASLQAAGANATTLPPSFQMNTNFRPSSQSVRINALWFSSLVFSLFSALVAIIVKQWTREYMAAVSLSPRDSVRLRQHRFDCMVAWHVPEIMALLPLLLQISLILFFVGLIDFLYLLQTTVAAIVTVLIAAALLFYAATTLIPAFNIRCSYKSPQSWLFVRIKRNLVDWCYKAKSRFQDASVWFSAGTTLLPNYSHWSECDHAVMAGEQDALDLKALVWIHSSFTDDDTLDTLVPFIPELTPDHAAMLVYTDLASNIHLPAKTFIDLVRSRSRPSAQLLRDAGARLPKRTRKRSVHMLLKLLEYIPRDHDPAHLGALDVLWTLWEICMGACDADEQDPELYRTVLNGVAELLSEDEPFRLRRAALNLLWESAHQWTYLYCPSAVSNVISFACASRQHRLSDMFLKACAVALLLAPTLNWLDDERAPHNRQQLHALLRDLARVLQRGNADGTRYEARCVGRIAYGLALLVEKGVGVVVEPELSAALLESVELGLTGLTAEEEVRALGALHQACVGGGSEDGSLRSSRRGPGSDGGSSGKAG</sequence>
<keyword evidence="2" id="KW-0812">Transmembrane</keyword>
<evidence type="ECO:0000256" key="2">
    <source>
        <dbReference type="SAM" id="Phobius"/>
    </source>
</evidence>
<dbReference type="OrthoDB" id="2756178at2759"/>
<reference evidence="4 5" key="1">
    <citation type="submission" date="2016-10" db="EMBL/GenBank/DDBJ databases">
        <title>Genome sequence of the basidiomycete white-rot fungus Trametes pubescens.</title>
        <authorList>
            <person name="Makela M.R."/>
            <person name="Granchi Z."/>
            <person name="Peng M."/>
            <person name="De Vries R.P."/>
            <person name="Grigoriev I."/>
            <person name="Riley R."/>
            <person name="Hilden K."/>
        </authorList>
    </citation>
    <scope>NUCLEOTIDE SEQUENCE [LARGE SCALE GENOMIC DNA]</scope>
    <source>
        <strain evidence="4 5">FBCC735</strain>
    </source>
</reference>
<feature type="region of interest" description="Disordered" evidence="1">
    <location>
        <begin position="617"/>
        <end position="642"/>
    </location>
</feature>
<comment type="caution">
    <text evidence="4">The sequence shown here is derived from an EMBL/GenBank/DDBJ whole genome shotgun (WGS) entry which is preliminary data.</text>
</comment>
<keyword evidence="5" id="KW-1185">Reference proteome</keyword>
<feature type="domain" description="DUF6535" evidence="3">
    <location>
        <begin position="37"/>
        <end position="217"/>
    </location>
</feature>
<organism evidence="4 5">
    <name type="scientific">Trametes pubescens</name>
    <name type="common">White-rot fungus</name>
    <dbReference type="NCBI Taxonomy" id="154538"/>
    <lineage>
        <taxon>Eukaryota</taxon>
        <taxon>Fungi</taxon>
        <taxon>Dikarya</taxon>
        <taxon>Basidiomycota</taxon>
        <taxon>Agaricomycotina</taxon>
        <taxon>Agaricomycetes</taxon>
        <taxon>Polyporales</taxon>
        <taxon>Polyporaceae</taxon>
        <taxon>Trametes</taxon>
    </lineage>
</organism>